<dbReference type="EMBL" id="KN832986">
    <property type="protein sequence ID" value="KIM84855.1"/>
    <property type="molecule type" value="Genomic_DNA"/>
</dbReference>
<sequence length="735" mass="79468">MRADTIHDSDQKNGDNDSLFGSPPSSPVRGRSPALALPSGEYCTQNVGTIALPGSHNFIELPVNTPALSLSGFSHHELSQRPPATNTLQMYSRPQVRTLLTQSNSSQSMRGGNRKRSSRENSSAPRLPPPPIHLPDPNVPPPPNFLRNQQALLGIAGVIGGVHPANLSVPRHTRGSNASNPIVVEDVLNPPPLGRQDQCSDIDPSMLPQPSNEEIVASLIREKNIFPVLESILKLIASNARSTTPKGHDNRDGSQRPVTKRRKVDGVPAGATDWDVPFPFMDGEGPQADWKKMRGEQLIAQLVSLIKSAARKASSRTYQRHVQPRRYQPLPRQQQQLGSVKQQESEPKIMGHYRPITATYGRPDAQIPEVLADQSNTSGSNAQASPSPLYEEPPAFQPFLSPLSNAGTQSPTPFDEMFSSLLAGSLTPSSGPGDDGQSTSGWSGGTDTPSEISTPDIDQNAFDNWLSILNAFPDPGLNIEQPSTSSDGYDIDSLVSSLSTDFPMQDNSNLITHDNIYSAGDSTSSTNMNPDFAIDPVLLAMSTSEEPSPLDFSALPSQPTLTTSPIESASLTAEPLTPQVEISTLEPEIYTGEQDPMMAASTLLQFASTSAQSPSSNPATYVMASSAVDHAPTTGSSSLHQTAPRPTYDFFQQPVLHRGFSDASTERQTGPPLTRTFQVTPGLLRSMPTANKQDILTRARERRRQLVGEIDRAKVELWETTIEQGVLAQFVKEKL</sequence>
<reference evidence="3" key="2">
    <citation type="submission" date="2015-01" db="EMBL/GenBank/DDBJ databases">
        <title>Evolutionary Origins and Diversification of the Mycorrhizal Mutualists.</title>
        <authorList>
            <consortium name="DOE Joint Genome Institute"/>
            <consortium name="Mycorrhizal Genomics Consortium"/>
            <person name="Kohler A."/>
            <person name="Kuo A."/>
            <person name="Nagy L.G."/>
            <person name="Floudas D."/>
            <person name="Copeland A."/>
            <person name="Barry K.W."/>
            <person name="Cichocki N."/>
            <person name="Veneault-Fourrey C."/>
            <person name="LaButti K."/>
            <person name="Lindquist E.A."/>
            <person name="Lipzen A."/>
            <person name="Lundell T."/>
            <person name="Morin E."/>
            <person name="Murat C."/>
            <person name="Riley R."/>
            <person name="Ohm R."/>
            <person name="Sun H."/>
            <person name="Tunlid A."/>
            <person name="Henrissat B."/>
            <person name="Grigoriev I.V."/>
            <person name="Hibbett D.S."/>
            <person name="Martin F."/>
        </authorList>
    </citation>
    <scope>NUCLEOTIDE SEQUENCE [LARGE SCALE GENOMIC DNA]</scope>
    <source>
        <strain evidence="3">F 1598</strain>
    </source>
</reference>
<dbReference type="Proteomes" id="UP000054166">
    <property type="component" value="Unassembled WGS sequence"/>
</dbReference>
<name>A0A0C3FLE1_PILCF</name>
<evidence type="ECO:0000256" key="1">
    <source>
        <dbReference type="SAM" id="MobiDB-lite"/>
    </source>
</evidence>
<evidence type="ECO:0000313" key="3">
    <source>
        <dbReference type="Proteomes" id="UP000054166"/>
    </source>
</evidence>
<feature type="compositionally biased region" description="Basic and acidic residues" evidence="1">
    <location>
        <begin position="1"/>
        <end position="15"/>
    </location>
</feature>
<feature type="region of interest" description="Disordered" evidence="1">
    <location>
        <begin position="242"/>
        <end position="280"/>
    </location>
</feature>
<dbReference type="AlphaFoldDB" id="A0A0C3FLE1"/>
<dbReference type="STRING" id="765440.A0A0C3FLE1"/>
<evidence type="ECO:0000313" key="2">
    <source>
        <dbReference type="EMBL" id="KIM84855.1"/>
    </source>
</evidence>
<feature type="compositionally biased region" description="Low complexity" evidence="1">
    <location>
        <begin position="325"/>
        <end position="337"/>
    </location>
</feature>
<keyword evidence="3" id="KW-1185">Reference proteome</keyword>
<reference evidence="2 3" key="1">
    <citation type="submission" date="2014-04" db="EMBL/GenBank/DDBJ databases">
        <authorList>
            <consortium name="DOE Joint Genome Institute"/>
            <person name="Kuo A."/>
            <person name="Tarkka M."/>
            <person name="Buscot F."/>
            <person name="Kohler A."/>
            <person name="Nagy L.G."/>
            <person name="Floudas D."/>
            <person name="Copeland A."/>
            <person name="Barry K.W."/>
            <person name="Cichocki N."/>
            <person name="Veneault-Fourrey C."/>
            <person name="LaButti K."/>
            <person name="Lindquist E.A."/>
            <person name="Lipzen A."/>
            <person name="Lundell T."/>
            <person name="Morin E."/>
            <person name="Murat C."/>
            <person name="Sun H."/>
            <person name="Tunlid A."/>
            <person name="Henrissat B."/>
            <person name="Grigoriev I.V."/>
            <person name="Hibbett D.S."/>
            <person name="Martin F."/>
            <person name="Nordberg H.P."/>
            <person name="Cantor M.N."/>
            <person name="Hua S.X."/>
        </authorList>
    </citation>
    <scope>NUCLEOTIDE SEQUENCE [LARGE SCALE GENOMIC DNA]</scope>
    <source>
        <strain evidence="2 3">F 1598</strain>
    </source>
</reference>
<proteinExistence type="predicted"/>
<feature type="region of interest" description="Disordered" evidence="1">
    <location>
        <begin position="1"/>
        <end position="36"/>
    </location>
</feature>
<organism evidence="2 3">
    <name type="scientific">Piloderma croceum (strain F 1598)</name>
    <dbReference type="NCBI Taxonomy" id="765440"/>
    <lineage>
        <taxon>Eukaryota</taxon>
        <taxon>Fungi</taxon>
        <taxon>Dikarya</taxon>
        <taxon>Basidiomycota</taxon>
        <taxon>Agaricomycotina</taxon>
        <taxon>Agaricomycetes</taxon>
        <taxon>Agaricomycetidae</taxon>
        <taxon>Atheliales</taxon>
        <taxon>Atheliaceae</taxon>
        <taxon>Piloderma</taxon>
    </lineage>
</organism>
<dbReference type="HOGENOM" id="CLU_010271_0_0_1"/>
<feature type="compositionally biased region" description="Polar residues" evidence="1">
    <location>
        <begin position="99"/>
        <end position="110"/>
    </location>
</feature>
<feature type="compositionally biased region" description="Polar residues" evidence="1">
    <location>
        <begin position="426"/>
        <end position="457"/>
    </location>
</feature>
<feature type="compositionally biased region" description="Polar residues" evidence="1">
    <location>
        <begin position="402"/>
        <end position="412"/>
    </location>
</feature>
<feature type="region of interest" description="Disordered" evidence="1">
    <location>
        <begin position="99"/>
        <end position="145"/>
    </location>
</feature>
<dbReference type="InParanoid" id="A0A0C3FLE1"/>
<gene>
    <name evidence="2" type="ORF">PILCRDRAFT_817657</name>
</gene>
<feature type="compositionally biased region" description="Basic residues" evidence="1">
    <location>
        <begin position="314"/>
        <end position="324"/>
    </location>
</feature>
<feature type="region of interest" description="Disordered" evidence="1">
    <location>
        <begin position="374"/>
        <end position="458"/>
    </location>
</feature>
<feature type="compositionally biased region" description="Polar residues" evidence="1">
    <location>
        <begin position="374"/>
        <end position="386"/>
    </location>
</feature>
<feature type="compositionally biased region" description="Pro residues" evidence="1">
    <location>
        <begin position="126"/>
        <end position="144"/>
    </location>
</feature>
<feature type="region of interest" description="Disordered" evidence="1">
    <location>
        <begin position="314"/>
        <end position="349"/>
    </location>
</feature>
<feature type="compositionally biased region" description="Low complexity" evidence="1">
    <location>
        <begin position="21"/>
        <end position="33"/>
    </location>
</feature>
<dbReference type="OrthoDB" id="3264780at2759"/>
<protein>
    <submittedName>
        <fullName evidence="2">Uncharacterized protein</fullName>
    </submittedName>
</protein>
<accession>A0A0C3FLE1</accession>